<dbReference type="PANTHER" id="PTHR30404:SF0">
    <property type="entry name" value="N-ACETYLMURAMOYL-L-ALANINE AMIDASE AMIC"/>
    <property type="match status" value="1"/>
</dbReference>
<dbReference type="OrthoDB" id="9806267at2"/>
<proteinExistence type="predicted"/>
<reference evidence="6 7" key="1">
    <citation type="submission" date="2017-05" db="EMBL/GenBank/DDBJ databases">
        <authorList>
            <person name="Song R."/>
            <person name="Chenine A.L."/>
            <person name="Ruprecht R.M."/>
        </authorList>
    </citation>
    <scope>NUCLEOTIDE SEQUENCE [LARGE SCALE GENOMIC DNA]</scope>
    <source>
        <strain evidence="6 7">CECT 8489</strain>
    </source>
</reference>
<dbReference type="EMBL" id="FXXQ01000001">
    <property type="protein sequence ID" value="SMX22354.1"/>
    <property type="molecule type" value="Genomic_DNA"/>
</dbReference>
<comment type="catalytic activity">
    <reaction evidence="1">
        <text>Hydrolyzes the link between N-acetylmuramoyl residues and L-amino acid residues in certain cell-wall glycopeptides.</text>
        <dbReference type="EC" id="3.5.1.28"/>
    </reaction>
</comment>
<dbReference type="GO" id="GO:0008745">
    <property type="term" value="F:N-acetylmuramoyl-L-alanine amidase activity"/>
    <property type="evidence" value="ECO:0007669"/>
    <property type="project" value="UniProtKB-EC"/>
</dbReference>
<dbReference type="PANTHER" id="PTHR30404">
    <property type="entry name" value="N-ACETYLMURAMOYL-L-ALANINE AMIDASE"/>
    <property type="match status" value="1"/>
</dbReference>
<dbReference type="EC" id="3.5.1.28" evidence="2"/>
<dbReference type="Proteomes" id="UP000201838">
    <property type="component" value="Unassembled WGS sequence"/>
</dbReference>
<dbReference type="Gene3D" id="3.40.630.40">
    <property type="entry name" value="Zn-dependent exopeptidases"/>
    <property type="match status" value="1"/>
</dbReference>
<keyword evidence="7" id="KW-1185">Reference proteome</keyword>
<feature type="signal peptide" evidence="4">
    <location>
        <begin position="1"/>
        <end position="25"/>
    </location>
</feature>
<evidence type="ECO:0000256" key="3">
    <source>
        <dbReference type="ARBA" id="ARBA00022801"/>
    </source>
</evidence>
<sequence>MSRQNFFRRALSASIFMCLAHVTWAETPGAGLARLAGEGAVISDTGGRVEMRVEMSQPVPWRVHTLDAPPRLIVDFSELIWDADPVIQTGSVVQVNSGAYRPGWSRAVVVLREPLAVDAAEMQVMADGSAVMSLQLLPTTAEAFREAAGIDPVEISRVIVAPPPPSGVLRVVLDPGHGGIDPGAEDGDLHEADLMLAFARELKEVLLRTGRFEVALTRDDDVFVPLAERMTLARAAGADVFLSLHADSLAEDDGVASGMTVYTLAETVTDAAALRLAERHAQNDILAGVDLAGVEDEISVVLMDLARRETMPRSDALAARIVAGFRSHELVVNSNPHRSGGFTVLKAAEVPSVLIELGFLSSKRDRALLMSDAWSNSAAEAVRDALMQWADEDYLMRQGLRR</sequence>
<evidence type="ECO:0000256" key="1">
    <source>
        <dbReference type="ARBA" id="ARBA00001561"/>
    </source>
</evidence>
<evidence type="ECO:0000256" key="4">
    <source>
        <dbReference type="SAM" id="SignalP"/>
    </source>
</evidence>
<accession>A0A238IXE4</accession>
<evidence type="ECO:0000259" key="5">
    <source>
        <dbReference type="SMART" id="SM00646"/>
    </source>
</evidence>
<dbReference type="Gene3D" id="2.60.40.3500">
    <property type="match status" value="1"/>
</dbReference>
<dbReference type="SUPFAM" id="SSF53187">
    <property type="entry name" value="Zn-dependent exopeptidases"/>
    <property type="match status" value="1"/>
</dbReference>
<keyword evidence="4" id="KW-0732">Signal</keyword>
<dbReference type="Pfam" id="PF01520">
    <property type="entry name" value="Amidase_3"/>
    <property type="match status" value="1"/>
</dbReference>
<evidence type="ECO:0000256" key="2">
    <source>
        <dbReference type="ARBA" id="ARBA00011901"/>
    </source>
</evidence>
<dbReference type="SMART" id="SM00646">
    <property type="entry name" value="Ami_3"/>
    <property type="match status" value="1"/>
</dbReference>
<evidence type="ECO:0000313" key="7">
    <source>
        <dbReference type="Proteomes" id="UP000201838"/>
    </source>
</evidence>
<gene>
    <name evidence="6" type="primary">amiC_1</name>
    <name evidence="6" type="ORF">BOA8489_00446</name>
</gene>
<dbReference type="GO" id="GO:0009253">
    <property type="term" value="P:peptidoglycan catabolic process"/>
    <property type="evidence" value="ECO:0007669"/>
    <property type="project" value="InterPro"/>
</dbReference>
<organism evidence="6 7">
    <name type="scientific">Boseongicola aestuarii</name>
    <dbReference type="NCBI Taxonomy" id="1470561"/>
    <lineage>
        <taxon>Bacteria</taxon>
        <taxon>Pseudomonadati</taxon>
        <taxon>Pseudomonadota</taxon>
        <taxon>Alphaproteobacteria</taxon>
        <taxon>Rhodobacterales</taxon>
        <taxon>Paracoccaceae</taxon>
        <taxon>Boseongicola</taxon>
    </lineage>
</organism>
<dbReference type="InterPro" id="IPR050695">
    <property type="entry name" value="N-acetylmuramoyl_amidase_3"/>
</dbReference>
<dbReference type="CDD" id="cd02696">
    <property type="entry name" value="MurNAc-LAA"/>
    <property type="match status" value="1"/>
</dbReference>
<feature type="domain" description="MurNAc-LAA" evidence="5">
    <location>
        <begin position="230"/>
        <end position="387"/>
    </location>
</feature>
<keyword evidence="3 6" id="KW-0378">Hydrolase</keyword>
<feature type="chain" id="PRO_5012466731" description="N-acetylmuramoyl-L-alanine amidase" evidence="4">
    <location>
        <begin position="26"/>
        <end position="402"/>
    </location>
</feature>
<protein>
    <recommendedName>
        <fullName evidence="2">N-acetylmuramoyl-L-alanine amidase</fullName>
        <ecNumber evidence="2">3.5.1.28</ecNumber>
    </recommendedName>
</protein>
<dbReference type="GO" id="GO:0030288">
    <property type="term" value="C:outer membrane-bounded periplasmic space"/>
    <property type="evidence" value="ECO:0007669"/>
    <property type="project" value="TreeGrafter"/>
</dbReference>
<name>A0A238IXE4_9RHOB</name>
<dbReference type="AlphaFoldDB" id="A0A238IXE4"/>
<dbReference type="InterPro" id="IPR002508">
    <property type="entry name" value="MurNAc-LAA_cat"/>
</dbReference>
<evidence type="ECO:0000313" key="6">
    <source>
        <dbReference type="EMBL" id="SMX22354.1"/>
    </source>
</evidence>